<organism evidence="5 6">
    <name type="scientific">Taphrina deformans (strain PYCC 5710 / ATCC 11124 / CBS 356.35 / IMI 108563 / JCM 9778 / NBRC 8474)</name>
    <name type="common">Peach leaf curl fungus</name>
    <name type="synonym">Lalaria deformans</name>
    <dbReference type="NCBI Taxonomy" id="1097556"/>
    <lineage>
        <taxon>Eukaryota</taxon>
        <taxon>Fungi</taxon>
        <taxon>Dikarya</taxon>
        <taxon>Ascomycota</taxon>
        <taxon>Taphrinomycotina</taxon>
        <taxon>Taphrinomycetes</taxon>
        <taxon>Taphrinales</taxon>
        <taxon>Taphrinaceae</taxon>
        <taxon>Taphrina</taxon>
    </lineage>
</organism>
<dbReference type="AlphaFoldDB" id="R4XAZ0"/>
<feature type="region of interest" description="Disordered" evidence="4">
    <location>
        <begin position="1"/>
        <end position="53"/>
    </location>
</feature>
<name>R4XAZ0_TAPDE</name>
<feature type="compositionally biased region" description="Polar residues" evidence="4">
    <location>
        <begin position="36"/>
        <end position="45"/>
    </location>
</feature>
<dbReference type="CDD" id="cd00200">
    <property type="entry name" value="WD40"/>
    <property type="match status" value="1"/>
</dbReference>
<dbReference type="SUPFAM" id="SSF50978">
    <property type="entry name" value="WD40 repeat-like"/>
    <property type="match status" value="1"/>
</dbReference>
<keyword evidence="2" id="KW-0677">Repeat</keyword>
<feature type="repeat" description="WD" evidence="3">
    <location>
        <begin position="195"/>
        <end position="236"/>
    </location>
</feature>
<gene>
    <name evidence="5" type="ORF">TAPDE_001327</name>
</gene>
<dbReference type="SMART" id="SM00320">
    <property type="entry name" value="WD40"/>
    <property type="match status" value="7"/>
</dbReference>
<dbReference type="OrthoDB" id="1932312at2759"/>
<dbReference type="InterPro" id="IPR001680">
    <property type="entry name" value="WD40_rpt"/>
</dbReference>
<dbReference type="Gene3D" id="2.130.10.10">
    <property type="entry name" value="YVTN repeat-like/Quinoprotein amine dehydrogenase"/>
    <property type="match status" value="1"/>
</dbReference>
<dbReference type="PROSITE" id="PS50294">
    <property type="entry name" value="WD_REPEATS_REGION"/>
    <property type="match status" value="3"/>
</dbReference>
<evidence type="ECO:0000313" key="6">
    <source>
        <dbReference type="Proteomes" id="UP000013776"/>
    </source>
</evidence>
<dbReference type="PANTHER" id="PTHR14221:SF0">
    <property type="entry name" value="WD REPEAT-CONTAINING PROTEIN 44"/>
    <property type="match status" value="1"/>
</dbReference>
<dbReference type="InterPro" id="IPR015943">
    <property type="entry name" value="WD40/YVTN_repeat-like_dom_sf"/>
</dbReference>
<dbReference type="EMBL" id="CAHR02000041">
    <property type="protein sequence ID" value="CCG81493.1"/>
    <property type="molecule type" value="Genomic_DNA"/>
</dbReference>
<dbReference type="PANTHER" id="PTHR14221">
    <property type="entry name" value="WD REPEAT DOMAIN 44"/>
    <property type="match status" value="1"/>
</dbReference>
<dbReference type="InterPro" id="IPR036322">
    <property type="entry name" value="WD40_repeat_dom_sf"/>
</dbReference>
<dbReference type="Proteomes" id="UP000013776">
    <property type="component" value="Unassembled WGS sequence"/>
</dbReference>
<dbReference type="PROSITE" id="PS50082">
    <property type="entry name" value="WD_REPEATS_2"/>
    <property type="match status" value="3"/>
</dbReference>
<accession>R4XAZ0</accession>
<evidence type="ECO:0008006" key="7">
    <source>
        <dbReference type="Google" id="ProtNLM"/>
    </source>
</evidence>
<evidence type="ECO:0000313" key="5">
    <source>
        <dbReference type="EMBL" id="CCG81493.1"/>
    </source>
</evidence>
<reference evidence="5 6" key="1">
    <citation type="journal article" date="2013" name="MBio">
        <title>Genome sequencing of the plant pathogen Taphrina deformans, the causal agent of peach leaf curl.</title>
        <authorList>
            <person name="Cisse O.H."/>
            <person name="Almeida J.M.G.C.F."/>
            <person name="Fonseca A."/>
            <person name="Kumar A.A."/>
            <person name="Salojaervi J."/>
            <person name="Overmyer K."/>
            <person name="Hauser P.M."/>
            <person name="Pagni M."/>
        </authorList>
    </citation>
    <scope>NUCLEOTIDE SEQUENCE [LARGE SCALE GENOMIC DNA]</scope>
    <source>
        <strain evidence="6">PYCC 5710 / ATCC 11124 / CBS 356.35 / IMI 108563 / JCM 9778 / NBRC 8474</strain>
    </source>
</reference>
<evidence type="ECO:0000256" key="3">
    <source>
        <dbReference type="PROSITE-ProRule" id="PRU00221"/>
    </source>
</evidence>
<keyword evidence="1 3" id="KW-0853">WD repeat</keyword>
<dbReference type="Pfam" id="PF00400">
    <property type="entry name" value="WD40"/>
    <property type="match status" value="4"/>
</dbReference>
<dbReference type="eggNOG" id="KOG0283">
    <property type="taxonomic scope" value="Eukaryota"/>
</dbReference>
<feature type="region of interest" description="Disordered" evidence="4">
    <location>
        <begin position="533"/>
        <end position="552"/>
    </location>
</feature>
<dbReference type="VEuPathDB" id="FungiDB:TAPDE_001327"/>
<keyword evidence="6" id="KW-1185">Reference proteome</keyword>
<feature type="region of interest" description="Disordered" evidence="4">
    <location>
        <begin position="582"/>
        <end position="608"/>
    </location>
</feature>
<feature type="repeat" description="WD" evidence="3">
    <location>
        <begin position="262"/>
        <end position="292"/>
    </location>
</feature>
<sequence>MAEVEPPLARIAFQDNNNGPVVPAKPTAILTRHATSRSLSTPNTPDNERGTDPLSAHIQALTQTTTDANAESPSFRRGLSDLVGVTLKDKSKENAVDSSQLYEADRKERKKRVSFFAKLRGKDIVHDEHLESTDELGRSEGAHASMFRNSMKTEKPTYIRVRASNKPIREFNNLFLAQELFGANETTEAGGDASSDNRASAIWAMKFSNDGRFLATGGQDMVVRVWRVLSSPSDRMHNNHGEIAVDSSLNAGVFCAKPHREYRGHTADILDLSWSKNNFLLSSSMDKTVRLWHASRDECLCCFQHSDFVTSIAFHPKDDHFFLSGSLDCKLRLWNIPEKQVANWNELPELITAVTFDPSGRMAIAGSFTGLCLFYETDGLRYHTQIHVKSSRGRNSQGSKITGIQAVSLHPDNPHAEVKLLITSNDSRVRIYNMRDKSLEIKFKGNDNKCSQIRASFNDDLSYVICGSEDREVYIWSAKGLHGTKEKKPVEHFEAHTNMVTATAFAPNNAREHLAASGDQIYEMVAAHRQKLSAANRSTTSTENSIDSATQGSSDGNIIVCADYSGRIKVFRQDAAMSFRNRVDDRSDGASFSPPRTVRQSGVGRVPP</sequence>
<proteinExistence type="predicted"/>
<dbReference type="InterPro" id="IPR040324">
    <property type="entry name" value="WDR44/Dgr2"/>
</dbReference>
<dbReference type="PRINTS" id="PR00320">
    <property type="entry name" value="GPROTEINBRPT"/>
</dbReference>
<dbReference type="InterPro" id="IPR020472">
    <property type="entry name" value="WD40_PAC1"/>
</dbReference>
<protein>
    <recommendedName>
        <fullName evidence="7">WD repeat protein</fullName>
    </recommendedName>
</protein>
<feature type="repeat" description="WD" evidence="3">
    <location>
        <begin position="302"/>
        <end position="336"/>
    </location>
</feature>
<evidence type="ECO:0000256" key="2">
    <source>
        <dbReference type="ARBA" id="ARBA00022737"/>
    </source>
</evidence>
<evidence type="ECO:0000256" key="4">
    <source>
        <dbReference type="SAM" id="MobiDB-lite"/>
    </source>
</evidence>
<evidence type="ECO:0000256" key="1">
    <source>
        <dbReference type="ARBA" id="ARBA00022574"/>
    </source>
</evidence>
<comment type="caution">
    <text evidence="5">The sequence shown here is derived from an EMBL/GenBank/DDBJ whole genome shotgun (WGS) entry which is preliminary data.</text>
</comment>